<dbReference type="PANTHER" id="PTHR43033">
    <property type="entry name" value="TRNA(ILE)-LYSIDINE SYNTHASE-RELATED"/>
    <property type="match status" value="1"/>
</dbReference>
<dbReference type="Gene3D" id="3.40.50.620">
    <property type="entry name" value="HUPs"/>
    <property type="match status" value="1"/>
</dbReference>
<dbReference type="InterPro" id="IPR012796">
    <property type="entry name" value="Lysidine-tRNA-synth_C"/>
</dbReference>
<comment type="subcellular location">
    <subcellularLocation>
        <location evidence="1 8">Cytoplasm</location>
    </subcellularLocation>
</comment>
<dbReference type="AlphaFoldDB" id="A0A9D1K7I7"/>
<dbReference type="EMBL" id="DVJS01000008">
    <property type="protein sequence ID" value="HIS96384.1"/>
    <property type="molecule type" value="Genomic_DNA"/>
</dbReference>
<keyword evidence="5 8" id="KW-0547">Nucleotide-binding</keyword>
<dbReference type="InterPro" id="IPR012795">
    <property type="entry name" value="tRNA_Ile_lys_synt_N"/>
</dbReference>
<keyword evidence="6 8" id="KW-0067">ATP-binding</keyword>
<feature type="binding site" evidence="8">
    <location>
        <begin position="17"/>
        <end position="22"/>
    </location>
    <ligand>
        <name>ATP</name>
        <dbReference type="ChEBI" id="CHEBI:30616"/>
    </ligand>
</feature>
<sequence length="432" mass="46872">MNEALVPEGGKVLCAVSGGADSVYLLCRLKELAEAGRCTVEAAHFNHCLRGAESERDEAFVRELCGKLGIEAHFGRGDVAAFAVQMGLGTEDAARRLRYAFLEETAERTGAAAIATAHTANDNAETMLLNLARGSGLRGLCGIPERRGRIIRPILDTTRQEIEEYLEAKGTAHVEDSTNAADDYARNRIRHRAVPALESVNPEFARAATRAAALLRRDEEYLEGLAREFLGKHPEGIPCGELLELPLPVSTRALRLASGASLSERQVDAALELARGKGLGYLSMPGTRLKRERGLLNFGREEAGETMPDRALELDGRTEIPEAGIGLVCRRLDEAGEIHSSLNTFFFKCENICGTITCTPKRDGDKIRLDGRGCTKKLKELFSERGLSLEERRAAVVLRDEAGPVAVVGFGAAERMRPGKGDAALRVDVIKL</sequence>
<dbReference type="SUPFAM" id="SSF82829">
    <property type="entry name" value="MesJ substrate recognition domain-like"/>
    <property type="match status" value="1"/>
</dbReference>
<dbReference type="GO" id="GO:0032267">
    <property type="term" value="F:tRNA(Ile)-lysidine synthase activity"/>
    <property type="evidence" value="ECO:0007669"/>
    <property type="project" value="UniProtKB-EC"/>
</dbReference>
<evidence type="ECO:0000256" key="1">
    <source>
        <dbReference type="ARBA" id="ARBA00004496"/>
    </source>
</evidence>
<proteinExistence type="inferred from homology"/>
<comment type="catalytic activity">
    <reaction evidence="7 8">
        <text>cytidine(34) in tRNA(Ile2) + L-lysine + ATP = lysidine(34) in tRNA(Ile2) + AMP + diphosphate + H(+)</text>
        <dbReference type="Rhea" id="RHEA:43744"/>
        <dbReference type="Rhea" id="RHEA-COMP:10625"/>
        <dbReference type="Rhea" id="RHEA-COMP:10670"/>
        <dbReference type="ChEBI" id="CHEBI:15378"/>
        <dbReference type="ChEBI" id="CHEBI:30616"/>
        <dbReference type="ChEBI" id="CHEBI:32551"/>
        <dbReference type="ChEBI" id="CHEBI:33019"/>
        <dbReference type="ChEBI" id="CHEBI:82748"/>
        <dbReference type="ChEBI" id="CHEBI:83665"/>
        <dbReference type="ChEBI" id="CHEBI:456215"/>
        <dbReference type="EC" id="6.3.4.19"/>
    </reaction>
</comment>
<evidence type="ECO:0000256" key="3">
    <source>
        <dbReference type="ARBA" id="ARBA00022598"/>
    </source>
</evidence>
<comment type="similarity">
    <text evidence="8">Belongs to the tRNA(Ile)-lysidine synthase family.</text>
</comment>
<dbReference type="GO" id="GO:0005737">
    <property type="term" value="C:cytoplasm"/>
    <property type="evidence" value="ECO:0007669"/>
    <property type="project" value="UniProtKB-SubCell"/>
</dbReference>
<accession>A0A9D1K7I7</accession>
<dbReference type="HAMAP" id="MF_01161">
    <property type="entry name" value="tRNA_Ile_lys_synt"/>
    <property type="match status" value="1"/>
</dbReference>
<evidence type="ECO:0000256" key="6">
    <source>
        <dbReference type="ARBA" id="ARBA00022840"/>
    </source>
</evidence>
<evidence type="ECO:0000256" key="7">
    <source>
        <dbReference type="ARBA" id="ARBA00048539"/>
    </source>
</evidence>
<keyword evidence="2 8" id="KW-0963">Cytoplasm</keyword>
<comment type="function">
    <text evidence="8">Ligates lysine onto the cytidine present at position 34 of the AUA codon-specific tRNA(Ile) that contains the anticodon CAU, in an ATP-dependent manner. Cytidine is converted to lysidine, thus changing the amino acid specificity of the tRNA from methionine to isoleucine.</text>
</comment>
<evidence type="ECO:0000256" key="5">
    <source>
        <dbReference type="ARBA" id="ARBA00022741"/>
    </source>
</evidence>
<dbReference type="InterPro" id="IPR014729">
    <property type="entry name" value="Rossmann-like_a/b/a_fold"/>
</dbReference>
<dbReference type="CDD" id="cd01992">
    <property type="entry name" value="TilS_N"/>
    <property type="match status" value="1"/>
</dbReference>
<organism evidence="10 11">
    <name type="scientific">Candidatus Scatomorpha pullistercoris</name>
    <dbReference type="NCBI Taxonomy" id="2840929"/>
    <lineage>
        <taxon>Bacteria</taxon>
        <taxon>Bacillati</taxon>
        <taxon>Bacillota</taxon>
        <taxon>Clostridia</taxon>
        <taxon>Eubacteriales</taxon>
        <taxon>Candidatus Scatomorpha</taxon>
    </lineage>
</organism>
<protein>
    <recommendedName>
        <fullName evidence="8">tRNA(Ile)-lysidine synthase</fullName>
        <ecNumber evidence="8">6.3.4.19</ecNumber>
    </recommendedName>
    <alternativeName>
        <fullName evidence="8">tRNA(Ile)-2-lysyl-cytidine synthase</fullName>
    </alternativeName>
    <alternativeName>
        <fullName evidence="8">tRNA(Ile)-lysidine synthetase</fullName>
    </alternativeName>
</protein>
<evidence type="ECO:0000313" key="10">
    <source>
        <dbReference type="EMBL" id="HIS96384.1"/>
    </source>
</evidence>
<evidence type="ECO:0000256" key="2">
    <source>
        <dbReference type="ARBA" id="ARBA00022490"/>
    </source>
</evidence>
<dbReference type="NCBIfam" id="TIGR02432">
    <property type="entry name" value="lysidine_TilS_N"/>
    <property type="match status" value="1"/>
</dbReference>
<dbReference type="InterPro" id="IPR012094">
    <property type="entry name" value="tRNA_Ile_lys_synt"/>
</dbReference>
<dbReference type="NCBIfam" id="TIGR02433">
    <property type="entry name" value="lysidine_TilS_C"/>
    <property type="match status" value="1"/>
</dbReference>
<reference evidence="10" key="2">
    <citation type="journal article" date="2021" name="PeerJ">
        <title>Extensive microbial diversity within the chicken gut microbiome revealed by metagenomics and culture.</title>
        <authorList>
            <person name="Gilroy R."/>
            <person name="Ravi A."/>
            <person name="Getino M."/>
            <person name="Pursley I."/>
            <person name="Horton D.L."/>
            <person name="Alikhan N.F."/>
            <person name="Baker D."/>
            <person name="Gharbi K."/>
            <person name="Hall N."/>
            <person name="Watson M."/>
            <person name="Adriaenssens E.M."/>
            <person name="Foster-Nyarko E."/>
            <person name="Jarju S."/>
            <person name="Secka A."/>
            <person name="Antonio M."/>
            <person name="Oren A."/>
            <person name="Chaudhuri R.R."/>
            <person name="La Ragione R."/>
            <person name="Hildebrand F."/>
            <person name="Pallen M.J."/>
        </authorList>
    </citation>
    <scope>NUCLEOTIDE SEQUENCE</scope>
    <source>
        <strain evidence="10">ChiHecec3B27-6122</strain>
    </source>
</reference>
<keyword evidence="3 8" id="KW-0436">Ligase</keyword>
<evidence type="ECO:0000256" key="4">
    <source>
        <dbReference type="ARBA" id="ARBA00022694"/>
    </source>
</evidence>
<dbReference type="Pfam" id="PF01171">
    <property type="entry name" value="ATP_bind_3"/>
    <property type="match status" value="1"/>
</dbReference>
<reference evidence="10" key="1">
    <citation type="submission" date="2020-10" db="EMBL/GenBank/DDBJ databases">
        <authorList>
            <person name="Gilroy R."/>
        </authorList>
    </citation>
    <scope>NUCLEOTIDE SEQUENCE</scope>
    <source>
        <strain evidence="10">ChiHecec3B27-6122</strain>
    </source>
</reference>
<dbReference type="GO" id="GO:0005524">
    <property type="term" value="F:ATP binding"/>
    <property type="evidence" value="ECO:0007669"/>
    <property type="project" value="UniProtKB-UniRule"/>
</dbReference>
<feature type="domain" description="Lysidine-tRNA(Ile) synthetase C-terminal" evidence="9">
    <location>
        <begin position="356"/>
        <end position="429"/>
    </location>
</feature>
<dbReference type="PANTHER" id="PTHR43033:SF1">
    <property type="entry name" value="TRNA(ILE)-LYSIDINE SYNTHASE-RELATED"/>
    <property type="match status" value="1"/>
</dbReference>
<dbReference type="GO" id="GO:0006400">
    <property type="term" value="P:tRNA modification"/>
    <property type="evidence" value="ECO:0007669"/>
    <property type="project" value="UniProtKB-UniRule"/>
</dbReference>
<comment type="caution">
    <text evidence="10">The sequence shown here is derived from an EMBL/GenBank/DDBJ whole genome shotgun (WGS) entry which is preliminary data.</text>
</comment>
<comment type="domain">
    <text evidence="8">The N-terminal region contains the highly conserved SGGXDS motif, predicted to be a P-loop motif involved in ATP binding.</text>
</comment>
<evidence type="ECO:0000259" key="9">
    <source>
        <dbReference type="SMART" id="SM00977"/>
    </source>
</evidence>
<keyword evidence="4 8" id="KW-0819">tRNA processing</keyword>
<dbReference type="SUPFAM" id="SSF52402">
    <property type="entry name" value="Adenine nucleotide alpha hydrolases-like"/>
    <property type="match status" value="1"/>
</dbReference>
<dbReference type="Proteomes" id="UP000886876">
    <property type="component" value="Unassembled WGS sequence"/>
</dbReference>
<evidence type="ECO:0000313" key="11">
    <source>
        <dbReference type="Proteomes" id="UP000886876"/>
    </source>
</evidence>
<dbReference type="SMART" id="SM00977">
    <property type="entry name" value="TilS_C"/>
    <property type="match status" value="1"/>
</dbReference>
<dbReference type="SUPFAM" id="SSF56037">
    <property type="entry name" value="PheT/TilS domain"/>
    <property type="match status" value="1"/>
</dbReference>
<dbReference type="Pfam" id="PF11734">
    <property type="entry name" value="TilS_C"/>
    <property type="match status" value="1"/>
</dbReference>
<name>A0A9D1K7I7_9FIRM</name>
<dbReference type="InterPro" id="IPR011063">
    <property type="entry name" value="TilS/TtcA_N"/>
</dbReference>
<evidence type="ECO:0000256" key="8">
    <source>
        <dbReference type="HAMAP-Rule" id="MF_01161"/>
    </source>
</evidence>
<gene>
    <name evidence="8 10" type="primary">tilS</name>
    <name evidence="10" type="ORF">IAD42_00235</name>
</gene>
<dbReference type="EC" id="6.3.4.19" evidence="8"/>